<feature type="transmembrane region" description="Helical" evidence="1">
    <location>
        <begin position="6"/>
        <end position="24"/>
    </location>
</feature>
<feature type="domain" description="Aerotolerance regulator N-terminal" evidence="2">
    <location>
        <begin position="2"/>
        <end position="73"/>
    </location>
</feature>
<keyword evidence="1" id="KW-0812">Transmembrane</keyword>
<dbReference type="InterPro" id="IPR011933">
    <property type="entry name" value="Double_TM_dom"/>
</dbReference>
<name>A0A382VBH4_9ZZZZ</name>
<evidence type="ECO:0000313" key="3">
    <source>
        <dbReference type="EMBL" id="SVD43800.1"/>
    </source>
</evidence>
<dbReference type="EMBL" id="UINC01150644">
    <property type="protein sequence ID" value="SVD43800.1"/>
    <property type="molecule type" value="Genomic_DNA"/>
</dbReference>
<dbReference type="PANTHER" id="PTHR37464:SF1">
    <property type="entry name" value="BLL2463 PROTEIN"/>
    <property type="match status" value="1"/>
</dbReference>
<feature type="transmembrane region" description="Helical" evidence="1">
    <location>
        <begin position="53"/>
        <end position="71"/>
    </location>
</feature>
<dbReference type="InterPro" id="IPR024163">
    <property type="entry name" value="Aerotolerance_reg_N"/>
</dbReference>
<evidence type="ECO:0000259" key="2">
    <source>
        <dbReference type="Pfam" id="PF07584"/>
    </source>
</evidence>
<keyword evidence="1" id="KW-1133">Transmembrane helix</keyword>
<accession>A0A382VBH4</accession>
<gene>
    <name evidence="3" type="ORF">METZ01_LOCUS396654</name>
</gene>
<sequence>MQPFVLWGLLLGLLPILIHLFNRLRHRKLPWAAMMFLRMANRKSTKYAKIRQWLVLLFRMLAVMALVFALSRPLAGGWIKGVMSGKPDVILII</sequence>
<reference evidence="3" key="1">
    <citation type="submission" date="2018-05" db="EMBL/GenBank/DDBJ databases">
        <authorList>
            <person name="Lanie J.A."/>
            <person name="Ng W.-L."/>
            <person name="Kazmierczak K.M."/>
            <person name="Andrzejewski T.M."/>
            <person name="Davidsen T.M."/>
            <person name="Wayne K.J."/>
            <person name="Tettelin H."/>
            <person name="Glass J.I."/>
            <person name="Rusch D."/>
            <person name="Podicherti R."/>
            <person name="Tsui H.-C.T."/>
            <person name="Winkler M.E."/>
        </authorList>
    </citation>
    <scope>NUCLEOTIDE SEQUENCE</scope>
</reference>
<dbReference type="PANTHER" id="PTHR37464">
    <property type="entry name" value="BLL2463 PROTEIN"/>
    <property type="match status" value="1"/>
</dbReference>
<keyword evidence="1" id="KW-0472">Membrane</keyword>
<dbReference type="Pfam" id="PF07584">
    <property type="entry name" value="BatA"/>
    <property type="match status" value="1"/>
</dbReference>
<organism evidence="3">
    <name type="scientific">marine metagenome</name>
    <dbReference type="NCBI Taxonomy" id="408172"/>
    <lineage>
        <taxon>unclassified sequences</taxon>
        <taxon>metagenomes</taxon>
        <taxon>ecological metagenomes</taxon>
    </lineage>
</organism>
<dbReference type="AlphaFoldDB" id="A0A382VBH4"/>
<feature type="non-terminal residue" evidence="3">
    <location>
        <position position="93"/>
    </location>
</feature>
<dbReference type="NCBIfam" id="TIGR02226">
    <property type="entry name" value="two_anch"/>
    <property type="match status" value="1"/>
</dbReference>
<proteinExistence type="predicted"/>
<evidence type="ECO:0000256" key="1">
    <source>
        <dbReference type="SAM" id="Phobius"/>
    </source>
</evidence>
<protein>
    <recommendedName>
        <fullName evidence="2">Aerotolerance regulator N-terminal domain-containing protein</fullName>
    </recommendedName>
</protein>